<evidence type="ECO:0008006" key="5">
    <source>
        <dbReference type="Google" id="ProtNLM"/>
    </source>
</evidence>
<dbReference type="Pfam" id="PF03808">
    <property type="entry name" value="Glyco_tran_WecG"/>
    <property type="match status" value="1"/>
</dbReference>
<dbReference type="AlphaFoldDB" id="A0A1Y2T2F0"/>
<keyword evidence="1" id="KW-0328">Glycosyltransferase</keyword>
<reference evidence="4" key="1">
    <citation type="submission" date="2016-04" db="EMBL/GenBank/DDBJ databases">
        <authorList>
            <person name="Antunes L.P."/>
            <person name="Martins L.F."/>
            <person name="Pereira R.V."/>
            <person name="Thomas A.M."/>
            <person name="Barbosa D."/>
            <person name="Nascimento L."/>
            <person name="Silva G.M."/>
            <person name="Condomitti G.W."/>
            <person name="Digiampietri L.A."/>
            <person name="Lombardi K.C."/>
            <person name="Ramos P.L."/>
            <person name="Quaggio R.B."/>
            <person name="Oliveira J.C."/>
            <person name="Pascon R.C."/>
            <person name="Cruz J.B."/>
            <person name="Silva A.M."/>
            <person name="Setubal J.C."/>
        </authorList>
    </citation>
    <scope>NUCLEOTIDE SEQUENCE [LARGE SCALE GENOMIC DNA]</scope>
</reference>
<evidence type="ECO:0000313" key="4">
    <source>
        <dbReference type="Proteomes" id="UP000194267"/>
    </source>
</evidence>
<dbReference type="PANTHER" id="PTHR34136">
    <property type="match status" value="1"/>
</dbReference>
<dbReference type="EMBL" id="LWLV01001388">
    <property type="protein sequence ID" value="OTA40651.1"/>
    <property type="molecule type" value="Genomic_DNA"/>
</dbReference>
<dbReference type="PANTHER" id="PTHR34136:SF1">
    <property type="entry name" value="UDP-N-ACETYL-D-MANNOSAMINURONIC ACID TRANSFERASE"/>
    <property type="match status" value="1"/>
</dbReference>
<evidence type="ECO:0000256" key="2">
    <source>
        <dbReference type="ARBA" id="ARBA00022679"/>
    </source>
</evidence>
<dbReference type="NCBIfam" id="TIGR00696">
    <property type="entry name" value="wecG_tagA_cpsF"/>
    <property type="match status" value="1"/>
</dbReference>
<dbReference type="CDD" id="cd06533">
    <property type="entry name" value="Glyco_transf_WecG_TagA"/>
    <property type="match status" value="1"/>
</dbReference>
<proteinExistence type="predicted"/>
<dbReference type="InterPro" id="IPR004629">
    <property type="entry name" value="WecG_TagA_CpsF"/>
</dbReference>
<organism evidence="3 4">
    <name type="scientific">Symbiobacterium thermophilum</name>
    <dbReference type="NCBI Taxonomy" id="2734"/>
    <lineage>
        <taxon>Bacteria</taxon>
        <taxon>Bacillati</taxon>
        <taxon>Bacillota</taxon>
        <taxon>Clostridia</taxon>
        <taxon>Eubacteriales</taxon>
        <taxon>Symbiobacteriaceae</taxon>
        <taxon>Symbiobacterium</taxon>
    </lineage>
</organism>
<gene>
    <name evidence="3" type="ORF">A6D92_14790</name>
</gene>
<evidence type="ECO:0000256" key="1">
    <source>
        <dbReference type="ARBA" id="ARBA00022676"/>
    </source>
</evidence>
<sequence>MERAQILGIAVDKVTMAEAVDRCLGFIDAGGPHLVVTPNAEIADRARRDPELAAIINGADLVVADGAGIVLAARLLGDPVPEKVSGADLATNLLRALNDRGGGRVFLLGTRPEVVREAARRVQEAYPRVTVVGWRDGFFRPEEEPEVIAQIRAARPDVLFVA</sequence>
<accession>A0A1Y2T2F0</accession>
<comment type="caution">
    <text evidence="3">The sequence shown here is derived from an EMBL/GenBank/DDBJ whole genome shotgun (WGS) entry which is preliminary data.</text>
</comment>
<evidence type="ECO:0000313" key="3">
    <source>
        <dbReference type="EMBL" id="OTA40651.1"/>
    </source>
</evidence>
<dbReference type="Proteomes" id="UP000194267">
    <property type="component" value="Unassembled WGS sequence"/>
</dbReference>
<feature type="non-terminal residue" evidence="3">
    <location>
        <position position="162"/>
    </location>
</feature>
<dbReference type="GO" id="GO:0016758">
    <property type="term" value="F:hexosyltransferase activity"/>
    <property type="evidence" value="ECO:0007669"/>
    <property type="project" value="TreeGrafter"/>
</dbReference>
<keyword evidence="2" id="KW-0808">Transferase</keyword>
<protein>
    <recommendedName>
        <fullName evidence="5">Glycosyltransferase</fullName>
    </recommendedName>
</protein>
<name>A0A1Y2T2F0_SYMTR</name>